<name>A0ABP5LYG0_9ACTN</name>
<comment type="caution">
    <text evidence="2">The sequence shown here is derived from an EMBL/GenBank/DDBJ whole genome shotgun (WGS) entry which is preliminary data.</text>
</comment>
<feature type="transmembrane region" description="Helical" evidence="1">
    <location>
        <begin position="188"/>
        <end position="205"/>
    </location>
</feature>
<keyword evidence="1" id="KW-0472">Membrane</keyword>
<dbReference type="EMBL" id="BAAAMR010000062">
    <property type="protein sequence ID" value="GAA2153530.1"/>
    <property type="molecule type" value="Genomic_DNA"/>
</dbReference>
<keyword evidence="1" id="KW-0812">Transmembrane</keyword>
<organism evidence="2 3">
    <name type="scientific">Actinomadura napierensis</name>
    <dbReference type="NCBI Taxonomy" id="267854"/>
    <lineage>
        <taxon>Bacteria</taxon>
        <taxon>Bacillati</taxon>
        <taxon>Actinomycetota</taxon>
        <taxon>Actinomycetes</taxon>
        <taxon>Streptosporangiales</taxon>
        <taxon>Thermomonosporaceae</taxon>
        <taxon>Actinomadura</taxon>
    </lineage>
</organism>
<protein>
    <recommendedName>
        <fullName evidence="4">DUF3592 domain-containing protein</fullName>
    </recommendedName>
</protein>
<accession>A0ABP5LYG0</accession>
<keyword evidence="3" id="KW-1185">Reference proteome</keyword>
<evidence type="ECO:0000313" key="2">
    <source>
        <dbReference type="EMBL" id="GAA2153530.1"/>
    </source>
</evidence>
<feature type="transmembrane region" description="Helical" evidence="1">
    <location>
        <begin position="131"/>
        <end position="151"/>
    </location>
</feature>
<gene>
    <name evidence="2" type="ORF">GCM10009727_60020</name>
</gene>
<evidence type="ECO:0000256" key="1">
    <source>
        <dbReference type="SAM" id="Phobius"/>
    </source>
</evidence>
<evidence type="ECO:0000313" key="3">
    <source>
        <dbReference type="Proteomes" id="UP001501020"/>
    </source>
</evidence>
<evidence type="ECO:0008006" key="4">
    <source>
        <dbReference type="Google" id="ProtNLM"/>
    </source>
</evidence>
<dbReference type="Proteomes" id="UP001501020">
    <property type="component" value="Unassembled WGS sequence"/>
</dbReference>
<sequence>MLVVGVALVVLGVFLSLRIAPGGVRDLHAYQAAPRCAAPPSGAAECRWTQTFTVSDIRLTSSRSDVDRAFLTDGHGSRWETEYANRKPVLTDLKKGDHVTGTVWRGRLTEISANGASQRTQAAPADMRTRVLILALMMVPSGLLTAIASGWRLVRRAPTPGMVATLRVALGMFFAGLFSPLIGGENLWMVAALWLTVAAVMTVAARHYVVRKRVPEAVPS</sequence>
<feature type="transmembrane region" description="Helical" evidence="1">
    <location>
        <begin position="163"/>
        <end position="182"/>
    </location>
</feature>
<reference evidence="3" key="1">
    <citation type="journal article" date="2019" name="Int. J. Syst. Evol. Microbiol.">
        <title>The Global Catalogue of Microorganisms (GCM) 10K type strain sequencing project: providing services to taxonomists for standard genome sequencing and annotation.</title>
        <authorList>
            <consortium name="The Broad Institute Genomics Platform"/>
            <consortium name="The Broad Institute Genome Sequencing Center for Infectious Disease"/>
            <person name="Wu L."/>
            <person name="Ma J."/>
        </authorList>
    </citation>
    <scope>NUCLEOTIDE SEQUENCE [LARGE SCALE GENOMIC DNA]</scope>
    <source>
        <strain evidence="3">JCM 13850</strain>
    </source>
</reference>
<proteinExistence type="predicted"/>
<keyword evidence="1" id="KW-1133">Transmembrane helix</keyword>